<reference evidence="1" key="2">
    <citation type="submission" date="2024-10" db="UniProtKB">
        <authorList>
            <consortium name="EnsemblProtists"/>
        </authorList>
    </citation>
    <scope>IDENTIFICATION</scope>
</reference>
<protein>
    <recommendedName>
        <fullName evidence="3">BRCT domain-containing protein</fullName>
    </recommendedName>
</protein>
<evidence type="ECO:0008006" key="3">
    <source>
        <dbReference type="Google" id="ProtNLM"/>
    </source>
</evidence>
<evidence type="ECO:0000313" key="2">
    <source>
        <dbReference type="Proteomes" id="UP000013827"/>
    </source>
</evidence>
<keyword evidence="2" id="KW-1185">Reference proteome</keyword>
<sequence length="347" mass="36770">MRAERVADSGGREAGRSLLRHASGGGVASLCGAAAAAELQPGARFEYWLESGPKGRGWYAGTVAEKNQEAGWWGARFDDARRRGFCVLMTAANYGTAWRSTTAPPPAGAELLEEEQLRSAFAPASASFSPGSSAAALKARPLAPRHAKLLGGDLLLVTGGPAKTIKFYFGLALGLQPLSTGWARRCLAKGCYLRPSAADEALRLPPLLPACSLLAGRTIVPVGDDGWVANCAPLLAAAGADVQTELPRVHHSASGAAAAPCVVIADTLEEAAPLFARARARRLPVADLRWLKTMLMRQRTEADRIAWASVCACIQYSHSSLKSLILFACARRPLPPPPSLRARMRSR</sequence>
<reference evidence="2" key="1">
    <citation type="journal article" date="2013" name="Nature">
        <title>Pan genome of the phytoplankton Emiliania underpins its global distribution.</title>
        <authorList>
            <person name="Read B.A."/>
            <person name="Kegel J."/>
            <person name="Klute M.J."/>
            <person name="Kuo A."/>
            <person name="Lefebvre S.C."/>
            <person name="Maumus F."/>
            <person name="Mayer C."/>
            <person name="Miller J."/>
            <person name="Monier A."/>
            <person name="Salamov A."/>
            <person name="Young J."/>
            <person name="Aguilar M."/>
            <person name="Claverie J.M."/>
            <person name="Frickenhaus S."/>
            <person name="Gonzalez K."/>
            <person name="Herman E.K."/>
            <person name="Lin Y.C."/>
            <person name="Napier J."/>
            <person name="Ogata H."/>
            <person name="Sarno A.F."/>
            <person name="Shmutz J."/>
            <person name="Schroeder D."/>
            <person name="de Vargas C."/>
            <person name="Verret F."/>
            <person name="von Dassow P."/>
            <person name="Valentin K."/>
            <person name="Van de Peer Y."/>
            <person name="Wheeler G."/>
            <person name="Dacks J.B."/>
            <person name="Delwiche C.F."/>
            <person name="Dyhrman S.T."/>
            <person name="Glockner G."/>
            <person name="John U."/>
            <person name="Richards T."/>
            <person name="Worden A.Z."/>
            <person name="Zhang X."/>
            <person name="Grigoriev I.V."/>
            <person name="Allen A.E."/>
            <person name="Bidle K."/>
            <person name="Borodovsky M."/>
            <person name="Bowler C."/>
            <person name="Brownlee C."/>
            <person name="Cock J.M."/>
            <person name="Elias M."/>
            <person name="Gladyshev V.N."/>
            <person name="Groth M."/>
            <person name="Guda C."/>
            <person name="Hadaegh A."/>
            <person name="Iglesias-Rodriguez M.D."/>
            <person name="Jenkins J."/>
            <person name="Jones B.M."/>
            <person name="Lawson T."/>
            <person name="Leese F."/>
            <person name="Lindquist E."/>
            <person name="Lobanov A."/>
            <person name="Lomsadze A."/>
            <person name="Malik S.B."/>
            <person name="Marsh M.E."/>
            <person name="Mackinder L."/>
            <person name="Mock T."/>
            <person name="Mueller-Roeber B."/>
            <person name="Pagarete A."/>
            <person name="Parker M."/>
            <person name="Probert I."/>
            <person name="Quesneville H."/>
            <person name="Raines C."/>
            <person name="Rensing S.A."/>
            <person name="Riano-Pachon D.M."/>
            <person name="Richier S."/>
            <person name="Rokitta S."/>
            <person name="Shiraiwa Y."/>
            <person name="Soanes D.M."/>
            <person name="van der Giezen M."/>
            <person name="Wahlund T.M."/>
            <person name="Williams B."/>
            <person name="Wilson W."/>
            <person name="Wolfe G."/>
            <person name="Wurch L.L."/>
        </authorList>
    </citation>
    <scope>NUCLEOTIDE SEQUENCE</scope>
</reference>
<dbReference type="GeneID" id="17273124"/>
<dbReference type="Proteomes" id="UP000013827">
    <property type="component" value="Unassembled WGS sequence"/>
</dbReference>
<proteinExistence type="predicted"/>
<dbReference type="KEGG" id="ehx:EMIHUDRAFT_457127"/>
<dbReference type="EnsemblProtists" id="EOD27580">
    <property type="protein sequence ID" value="EOD27580"/>
    <property type="gene ID" value="EMIHUDRAFT_457127"/>
</dbReference>
<organism evidence="1 2">
    <name type="scientific">Emiliania huxleyi (strain CCMP1516)</name>
    <dbReference type="NCBI Taxonomy" id="280463"/>
    <lineage>
        <taxon>Eukaryota</taxon>
        <taxon>Haptista</taxon>
        <taxon>Haptophyta</taxon>
        <taxon>Prymnesiophyceae</taxon>
        <taxon>Isochrysidales</taxon>
        <taxon>Noelaerhabdaceae</taxon>
        <taxon>Emiliania</taxon>
    </lineage>
</organism>
<dbReference type="HOGENOM" id="CLU_800305_0_0_1"/>
<name>A0A0D3JVP5_EMIH1</name>
<accession>A0A0D3JVP5</accession>
<dbReference type="RefSeq" id="XP_005780009.1">
    <property type="nucleotide sequence ID" value="XM_005779952.1"/>
</dbReference>
<dbReference type="AlphaFoldDB" id="A0A0D3JVP5"/>
<evidence type="ECO:0000313" key="1">
    <source>
        <dbReference type="EnsemblProtists" id="EOD27580"/>
    </source>
</evidence>
<dbReference type="PaxDb" id="2903-EOD27580"/>